<feature type="domain" description="Peptidase S9 prolyl oligopeptidase catalytic" evidence="4">
    <location>
        <begin position="280"/>
        <end position="483"/>
    </location>
</feature>
<dbReference type="STRING" id="1353952.A0A165GC51"/>
<keyword evidence="6" id="KW-1185">Reference proteome</keyword>
<dbReference type="InterPro" id="IPR001375">
    <property type="entry name" value="Peptidase_S9_cat"/>
</dbReference>
<dbReference type="EMBL" id="KV423958">
    <property type="protein sequence ID" value="KZT57886.1"/>
    <property type="molecule type" value="Genomic_DNA"/>
</dbReference>
<dbReference type="Gene3D" id="3.40.50.1820">
    <property type="entry name" value="alpha/beta hydrolase"/>
    <property type="match status" value="1"/>
</dbReference>
<proteinExistence type="inferred from homology"/>
<evidence type="ECO:0000259" key="4">
    <source>
        <dbReference type="Pfam" id="PF00326"/>
    </source>
</evidence>
<dbReference type="Pfam" id="PF00326">
    <property type="entry name" value="Peptidase_S9"/>
    <property type="match status" value="1"/>
</dbReference>
<accession>A0A165GC51</accession>
<reference evidence="5 6" key="1">
    <citation type="journal article" date="2016" name="Mol. Biol. Evol.">
        <title>Comparative Genomics of Early-Diverging Mushroom-Forming Fungi Provides Insights into the Origins of Lignocellulose Decay Capabilities.</title>
        <authorList>
            <person name="Nagy L.G."/>
            <person name="Riley R."/>
            <person name="Tritt A."/>
            <person name="Adam C."/>
            <person name="Daum C."/>
            <person name="Floudas D."/>
            <person name="Sun H."/>
            <person name="Yadav J.S."/>
            <person name="Pangilinan J."/>
            <person name="Larsson K.H."/>
            <person name="Matsuura K."/>
            <person name="Barry K."/>
            <person name="Labutti K."/>
            <person name="Kuo R."/>
            <person name="Ohm R.A."/>
            <person name="Bhattacharya S.S."/>
            <person name="Shirouzu T."/>
            <person name="Yoshinaga Y."/>
            <person name="Martin F.M."/>
            <person name="Grigoriev I.V."/>
            <person name="Hibbett D.S."/>
        </authorList>
    </citation>
    <scope>NUCLEOTIDE SEQUENCE [LARGE SCALE GENOMIC DNA]</scope>
    <source>
        <strain evidence="5 6">HHB12733</strain>
    </source>
</reference>
<evidence type="ECO:0000313" key="5">
    <source>
        <dbReference type="EMBL" id="KZT57886.1"/>
    </source>
</evidence>
<protein>
    <recommendedName>
        <fullName evidence="3">Dipeptidyl-peptidase V</fullName>
    </recommendedName>
</protein>
<evidence type="ECO:0000313" key="6">
    <source>
        <dbReference type="Proteomes" id="UP000076842"/>
    </source>
</evidence>
<organism evidence="5 6">
    <name type="scientific">Calocera cornea HHB12733</name>
    <dbReference type="NCBI Taxonomy" id="1353952"/>
    <lineage>
        <taxon>Eukaryota</taxon>
        <taxon>Fungi</taxon>
        <taxon>Dikarya</taxon>
        <taxon>Basidiomycota</taxon>
        <taxon>Agaricomycotina</taxon>
        <taxon>Dacrymycetes</taxon>
        <taxon>Dacrymycetales</taxon>
        <taxon>Dacrymycetaceae</taxon>
        <taxon>Calocera</taxon>
    </lineage>
</organism>
<sequence>MPTTTAAWSPDSKDLVIMMKVDSSFEAEELPIVVLRVSMSSVDNKIEDVCMLPRLRVPILLWPSADEVALLQGFMPDIHLSSLTVYFHYARSDPSDSTKEEIWKKFYGDVEDVIHISDVCNGKTIAAAIMFGVNTRIDVIDSSGAKNVLWKPNDEAPTGEYDVKINKNGDYVLAMVVSSGPKFEPPELWAGAISASKLEAGGTIQLTERLSTHHNWAGDMPTLKTEVVEYKAQDGTALEGVLTWPKDRERNALPTILFPHYGPYWKNSPSLELDLFGREIFAFAGYLVLCPQYRGGAGRGHAFTESLRGNLGTIDWTDCWDLLQYAIQQGWADRDKCGLAGWSMGGYLTAWGVTQTKDFFKAAVMGCGITDWGADIAASDIPDELVAIVGSAPWSGHRKDLDCSPIMHVKGVKTPVLIMHGQEDQRVPTAQGIEFYRGLRRMSGYPENHQLVIYPREGHGLSEQKHVEDALRRMVEHLDTYLK</sequence>
<dbReference type="InterPro" id="IPR029058">
    <property type="entry name" value="AB_hydrolase_fold"/>
</dbReference>
<dbReference type="SUPFAM" id="SSF53474">
    <property type="entry name" value="alpha/beta-Hydrolases"/>
    <property type="match status" value="1"/>
</dbReference>
<dbReference type="GO" id="GO:0006508">
    <property type="term" value="P:proteolysis"/>
    <property type="evidence" value="ECO:0007669"/>
    <property type="project" value="InterPro"/>
</dbReference>
<evidence type="ECO:0000256" key="2">
    <source>
        <dbReference type="ARBA" id="ARBA00022801"/>
    </source>
</evidence>
<dbReference type="Proteomes" id="UP000076842">
    <property type="component" value="Unassembled WGS sequence"/>
</dbReference>
<gene>
    <name evidence="5" type="ORF">CALCODRAFT_517217</name>
</gene>
<evidence type="ECO:0000256" key="3">
    <source>
        <dbReference type="ARBA" id="ARBA00032829"/>
    </source>
</evidence>
<dbReference type="GO" id="GO:0004252">
    <property type="term" value="F:serine-type endopeptidase activity"/>
    <property type="evidence" value="ECO:0007669"/>
    <property type="project" value="TreeGrafter"/>
</dbReference>
<evidence type="ECO:0000256" key="1">
    <source>
        <dbReference type="ARBA" id="ARBA00010040"/>
    </source>
</evidence>
<dbReference type="AlphaFoldDB" id="A0A165GC51"/>
<dbReference type="PANTHER" id="PTHR42776">
    <property type="entry name" value="SERINE PEPTIDASE S9 FAMILY MEMBER"/>
    <property type="match status" value="1"/>
</dbReference>
<dbReference type="PANTHER" id="PTHR42776:SF4">
    <property type="entry name" value="ACYLAMINO-ACID-RELEASING ENZYME"/>
    <property type="match status" value="1"/>
</dbReference>
<comment type="similarity">
    <text evidence="1">Belongs to the peptidase S9C family.</text>
</comment>
<dbReference type="OrthoDB" id="43744at2759"/>
<name>A0A165GC51_9BASI</name>
<dbReference type="InParanoid" id="A0A165GC51"/>
<keyword evidence="2 5" id="KW-0378">Hydrolase</keyword>